<evidence type="ECO:0000313" key="2">
    <source>
        <dbReference type="Proteomes" id="UP000499080"/>
    </source>
</evidence>
<organism evidence="1 2">
    <name type="scientific">Araneus ventricosus</name>
    <name type="common">Orbweaver spider</name>
    <name type="synonym">Epeira ventricosa</name>
    <dbReference type="NCBI Taxonomy" id="182803"/>
    <lineage>
        <taxon>Eukaryota</taxon>
        <taxon>Metazoa</taxon>
        <taxon>Ecdysozoa</taxon>
        <taxon>Arthropoda</taxon>
        <taxon>Chelicerata</taxon>
        <taxon>Arachnida</taxon>
        <taxon>Araneae</taxon>
        <taxon>Araneomorphae</taxon>
        <taxon>Entelegynae</taxon>
        <taxon>Araneoidea</taxon>
        <taxon>Araneidae</taxon>
        <taxon>Araneus</taxon>
    </lineage>
</organism>
<gene>
    <name evidence="1" type="ORF">AVEN_21236_1</name>
</gene>
<dbReference type="AlphaFoldDB" id="A0A4Y2GG31"/>
<accession>A0A4Y2GG31</accession>
<evidence type="ECO:0000313" key="1">
    <source>
        <dbReference type="EMBL" id="GBM52802.1"/>
    </source>
</evidence>
<dbReference type="Proteomes" id="UP000499080">
    <property type="component" value="Unassembled WGS sequence"/>
</dbReference>
<comment type="caution">
    <text evidence="1">The sequence shown here is derived from an EMBL/GenBank/DDBJ whole genome shotgun (WGS) entry which is preliminary data.</text>
</comment>
<dbReference type="EMBL" id="BGPR01001395">
    <property type="protein sequence ID" value="GBM52802.1"/>
    <property type="molecule type" value="Genomic_DNA"/>
</dbReference>
<keyword evidence="2" id="KW-1185">Reference proteome</keyword>
<name>A0A4Y2GG31_ARAVE</name>
<reference evidence="1 2" key="1">
    <citation type="journal article" date="2019" name="Sci. Rep.">
        <title>Orb-weaving spider Araneus ventricosus genome elucidates the spidroin gene catalogue.</title>
        <authorList>
            <person name="Kono N."/>
            <person name="Nakamura H."/>
            <person name="Ohtoshi R."/>
            <person name="Moran D.A.P."/>
            <person name="Shinohara A."/>
            <person name="Yoshida Y."/>
            <person name="Fujiwara M."/>
            <person name="Mori M."/>
            <person name="Tomita M."/>
            <person name="Arakawa K."/>
        </authorList>
    </citation>
    <scope>NUCLEOTIDE SEQUENCE [LARGE SCALE GENOMIC DNA]</scope>
</reference>
<proteinExistence type="predicted"/>
<sequence>MQIKLYLANHIRFIPERELSVSGKCLFKLIRNIKDSGNSEYECYVSISPQCTITSHVQQNYECASVCIYARPAAVRAAAWNNSCGILNWSLTRRIAEIACCKMHAAVRGAQYELEELSQ</sequence>
<protein>
    <submittedName>
        <fullName evidence="1">Uncharacterized protein</fullName>
    </submittedName>
</protein>